<dbReference type="EMBL" id="PVLF01000006">
    <property type="protein sequence ID" value="PRH82638.1"/>
    <property type="molecule type" value="Genomic_DNA"/>
</dbReference>
<gene>
    <name evidence="1" type="ORF">C6N40_06605</name>
</gene>
<accession>A0A2P6M9K7</accession>
<proteinExistence type="predicted"/>
<evidence type="ECO:0000313" key="1">
    <source>
        <dbReference type="EMBL" id="PRH82638.1"/>
    </source>
</evidence>
<evidence type="ECO:0000313" key="2">
    <source>
        <dbReference type="Proteomes" id="UP000241736"/>
    </source>
</evidence>
<dbReference type="Proteomes" id="UP000241736">
    <property type="component" value="Unassembled WGS sequence"/>
</dbReference>
<reference evidence="1 2" key="1">
    <citation type="submission" date="2018-03" db="EMBL/GenBank/DDBJ databases">
        <title>Arenimonas caeni sp. nov., isolated from activated sludge.</title>
        <authorList>
            <person name="Liu H."/>
        </authorList>
    </citation>
    <scope>NUCLEOTIDE SEQUENCE [LARGE SCALE GENOMIC DNA]</scope>
    <source>
        <strain evidence="2">z29</strain>
    </source>
</reference>
<dbReference type="OrthoDB" id="6936674at2"/>
<organism evidence="1 2">
    <name type="scientific">Arenimonas caeni</name>
    <dbReference type="NCBI Taxonomy" id="2058085"/>
    <lineage>
        <taxon>Bacteria</taxon>
        <taxon>Pseudomonadati</taxon>
        <taxon>Pseudomonadota</taxon>
        <taxon>Gammaproteobacteria</taxon>
        <taxon>Lysobacterales</taxon>
        <taxon>Lysobacteraceae</taxon>
        <taxon>Arenimonas</taxon>
    </lineage>
</organism>
<name>A0A2P6M9K7_9GAMM</name>
<dbReference type="AlphaFoldDB" id="A0A2P6M9K7"/>
<comment type="caution">
    <text evidence="1">The sequence shown here is derived from an EMBL/GenBank/DDBJ whole genome shotgun (WGS) entry which is preliminary data.</text>
</comment>
<sequence length="72" mass="7943">MKVTVAHLRSVPGFSPKPGFCLSQSRVWFQRHGLDWRDFVRNGIDAEALEATGDGLALALVAHARREVANGR</sequence>
<keyword evidence="2" id="KW-1185">Reference proteome</keyword>
<protein>
    <submittedName>
        <fullName evidence="1">Uncharacterized protein</fullName>
    </submittedName>
</protein>